<proteinExistence type="predicted"/>
<feature type="transmembrane region" description="Helical" evidence="5">
    <location>
        <begin position="197"/>
        <end position="216"/>
    </location>
</feature>
<evidence type="ECO:0000313" key="6">
    <source>
        <dbReference type="EMBL" id="SNS30669.1"/>
    </source>
</evidence>
<sequence length="289" mass="29488">MIVKLATVLSIVLLLFGLALRAKIADLGYLVREWRLGLGAFVAMFVCVPVAAFLLARFLDLQQPVAIALIAMALSPLPPILPGKQLKAGGEAGYVTGLMVGASLLSLVVAPLGVWVAAHLFDVDVSVAPSALVKPLLISVFAPIALGLLAAPLLGKSVPRVSEICTRAGTILLLLVVLAFLVLLGPPMWKLVGDGTLLVFAAVAIVGLVAGTLLGGPNPGDRSALALAASARHPGVALAIAVHTMPNVPLMPAAVVLSLIVSIVLSFPYLRMVGRKQGDGGGAAATPPS</sequence>
<evidence type="ECO:0000256" key="1">
    <source>
        <dbReference type="ARBA" id="ARBA00004141"/>
    </source>
</evidence>
<feature type="transmembrane region" description="Helical" evidence="5">
    <location>
        <begin position="94"/>
        <end position="116"/>
    </location>
</feature>
<dbReference type="InterPro" id="IPR038770">
    <property type="entry name" value="Na+/solute_symporter_sf"/>
</dbReference>
<dbReference type="GO" id="GO:0016020">
    <property type="term" value="C:membrane"/>
    <property type="evidence" value="ECO:0007669"/>
    <property type="project" value="UniProtKB-SubCell"/>
</dbReference>
<dbReference type="Proteomes" id="UP000198339">
    <property type="component" value="Unassembled WGS sequence"/>
</dbReference>
<keyword evidence="7" id="KW-1185">Reference proteome</keyword>
<feature type="transmembrane region" description="Helical" evidence="5">
    <location>
        <begin position="250"/>
        <end position="270"/>
    </location>
</feature>
<dbReference type="Gene3D" id="1.20.1530.20">
    <property type="match status" value="1"/>
</dbReference>
<organism evidence="6 7">
    <name type="scientific">Sphingopyxis indica</name>
    <dbReference type="NCBI Taxonomy" id="436663"/>
    <lineage>
        <taxon>Bacteria</taxon>
        <taxon>Pseudomonadati</taxon>
        <taxon>Pseudomonadota</taxon>
        <taxon>Alphaproteobacteria</taxon>
        <taxon>Sphingomonadales</taxon>
        <taxon>Sphingomonadaceae</taxon>
        <taxon>Sphingopyxis</taxon>
    </lineage>
</organism>
<reference evidence="6 7" key="1">
    <citation type="submission" date="2017-06" db="EMBL/GenBank/DDBJ databases">
        <authorList>
            <person name="Kim H.J."/>
            <person name="Triplett B.A."/>
        </authorList>
    </citation>
    <scope>NUCLEOTIDE SEQUENCE [LARGE SCALE GENOMIC DNA]</scope>
    <source>
        <strain evidence="6 7">DS15</strain>
    </source>
</reference>
<evidence type="ECO:0000256" key="3">
    <source>
        <dbReference type="ARBA" id="ARBA00022989"/>
    </source>
</evidence>
<evidence type="ECO:0000313" key="7">
    <source>
        <dbReference type="Proteomes" id="UP000198339"/>
    </source>
</evidence>
<keyword evidence="3 5" id="KW-1133">Transmembrane helix</keyword>
<feature type="transmembrane region" description="Helical" evidence="5">
    <location>
        <begin position="167"/>
        <end position="185"/>
    </location>
</feature>
<accession>A0A239DE83</accession>
<dbReference type="InterPro" id="IPR002657">
    <property type="entry name" value="BilAc:Na_symport/Acr3"/>
</dbReference>
<protein>
    <submittedName>
        <fullName evidence="6">Bile acid:Na+ symporter, BASS family</fullName>
    </submittedName>
</protein>
<evidence type="ECO:0000256" key="5">
    <source>
        <dbReference type="SAM" id="Phobius"/>
    </source>
</evidence>
<comment type="subcellular location">
    <subcellularLocation>
        <location evidence="1">Membrane</location>
        <topology evidence="1">Multi-pass membrane protein</topology>
    </subcellularLocation>
</comment>
<keyword evidence="4 5" id="KW-0472">Membrane</keyword>
<feature type="transmembrane region" description="Helical" evidence="5">
    <location>
        <begin position="37"/>
        <end position="56"/>
    </location>
</feature>
<keyword evidence="2 5" id="KW-0812">Transmembrane</keyword>
<name>A0A239DE83_9SPHN</name>
<dbReference type="AlphaFoldDB" id="A0A239DE83"/>
<feature type="transmembrane region" description="Helical" evidence="5">
    <location>
        <begin position="136"/>
        <end position="155"/>
    </location>
</feature>
<gene>
    <name evidence="6" type="ORF">SAMN06295955_101224</name>
</gene>
<evidence type="ECO:0000256" key="2">
    <source>
        <dbReference type="ARBA" id="ARBA00022692"/>
    </source>
</evidence>
<evidence type="ECO:0000256" key="4">
    <source>
        <dbReference type="ARBA" id="ARBA00023136"/>
    </source>
</evidence>
<dbReference type="Pfam" id="PF01758">
    <property type="entry name" value="SBF"/>
    <property type="match status" value="1"/>
</dbReference>
<dbReference type="EMBL" id="FZPA01000001">
    <property type="protein sequence ID" value="SNS30669.1"/>
    <property type="molecule type" value="Genomic_DNA"/>
</dbReference>